<dbReference type="EMBL" id="BAAAKJ010000292">
    <property type="protein sequence ID" value="GAA1405318.1"/>
    <property type="molecule type" value="Genomic_DNA"/>
</dbReference>
<reference evidence="10" key="1">
    <citation type="journal article" date="2019" name="Int. J. Syst. Evol. Microbiol.">
        <title>The Global Catalogue of Microorganisms (GCM) 10K type strain sequencing project: providing services to taxonomists for standard genome sequencing and annotation.</title>
        <authorList>
            <consortium name="The Broad Institute Genomics Platform"/>
            <consortium name="The Broad Institute Genome Sequencing Center for Infectious Disease"/>
            <person name="Wu L."/>
            <person name="Ma J."/>
        </authorList>
    </citation>
    <scope>NUCLEOTIDE SEQUENCE [LARGE SCALE GENOMIC DNA]</scope>
    <source>
        <strain evidence="10">JCM 12393</strain>
    </source>
</reference>
<feature type="domain" description="Tyr recombinase" evidence="7">
    <location>
        <begin position="132"/>
        <end position="317"/>
    </location>
</feature>
<comment type="similarity">
    <text evidence="1">Belongs to the 'phage' integrase family.</text>
</comment>
<evidence type="ECO:0000256" key="5">
    <source>
        <dbReference type="PROSITE-ProRule" id="PRU01248"/>
    </source>
</evidence>
<keyword evidence="10" id="KW-1185">Reference proteome</keyword>
<accession>A0ABP4J162</accession>
<evidence type="ECO:0000256" key="4">
    <source>
        <dbReference type="ARBA" id="ARBA00023172"/>
    </source>
</evidence>
<dbReference type="Gene3D" id="1.10.443.10">
    <property type="entry name" value="Intergrase catalytic core"/>
    <property type="match status" value="1"/>
</dbReference>
<dbReference type="InterPro" id="IPR044068">
    <property type="entry name" value="CB"/>
</dbReference>
<evidence type="ECO:0000256" key="6">
    <source>
        <dbReference type="SAM" id="MobiDB-lite"/>
    </source>
</evidence>
<dbReference type="InterPro" id="IPR010998">
    <property type="entry name" value="Integrase_recombinase_N"/>
</dbReference>
<dbReference type="PANTHER" id="PTHR30349">
    <property type="entry name" value="PHAGE INTEGRASE-RELATED"/>
    <property type="match status" value="1"/>
</dbReference>
<feature type="region of interest" description="Disordered" evidence="6">
    <location>
        <begin position="305"/>
        <end position="328"/>
    </location>
</feature>
<dbReference type="Pfam" id="PF13495">
    <property type="entry name" value="Phage_int_SAM_4"/>
    <property type="match status" value="1"/>
</dbReference>
<dbReference type="InterPro" id="IPR002104">
    <property type="entry name" value="Integrase_catalytic"/>
</dbReference>
<keyword evidence="3 5" id="KW-0238">DNA-binding</keyword>
<dbReference type="Proteomes" id="UP001499863">
    <property type="component" value="Unassembled WGS sequence"/>
</dbReference>
<protein>
    <recommendedName>
        <fullName evidence="11">Integrase</fullName>
    </recommendedName>
</protein>
<evidence type="ECO:0000256" key="3">
    <source>
        <dbReference type="ARBA" id="ARBA00023125"/>
    </source>
</evidence>
<proteinExistence type="inferred from homology"/>
<evidence type="ECO:0000259" key="8">
    <source>
        <dbReference type="PROSITE" id="PS51900"/>
    </source>
</evidence>
<organism evidence="9 10">
    <name type="scientific">Kitasatospora putterlickiae</name>
    <dbReference type="NCBI Taxonomy" id="221725"/>
    <lineage>
        <taxon>Bacteria</taxon>
        <taxon>Bacillati</taxon>
        <taxon>Actinomycetota</taxon>
        <taxon>Actinomycetes</taxon>
        <taxon>Kitasatosporales</taxon>
        <taxon>Streptomycetaceae</taxon>
        <taxon>Kitasatospora</taxon>
    </lineage>
</organism>
<evidence type="ECO:0000259" key="7">
    <source>
        <dbReference type="PROSITE" id="PS51898"/>
    </source>
</evidence>
<evidence type="ECO:0000313" key="9">
    <source>
        <dbReference type="EMBL" id="GAA1405318.1"/>
    </source>
</evidence>
<feature type="domain" description="Core-binding (CB)" evidence="8">
    <location>
        <begin position="18"/>
        <end position="111"/>
    </location>
</feature>
<feature type="compositionally biased region" description="Basic and acidic residues" evidence="6">
    <location>
        <begin position="310"/>
        <end position="328"/>
    </location>
</feature>
<dbReference type="RefSeq" id="WP_344340425.1">
    <property type="nucleotide sequence ID" value="NZ_BAAAKJ010000292.1"/>
</dbReference>
<gene>
    <name evidence="9" type="ORF">GCM10009639_52120</name>
</gene>
<evidence type="ECO:0000256" key="1">
    <source>
        <dbReference type="ARBA" id="ARBA00008857"/>
    </source>
</evidence>
<evidence type="ECO:0000256" key="2">
    <source>
        <dbReference type="ARBA" id="ARBA00022908"/>
    </source>
</evidence>
<dbReference type="InterPro" id="IPR013762">
    <property type="entry name" value="Integrase-like_cat_sf"/>
</dbReference>
<dbReference type="Gene3D" id="1.10.150.130">
    <property type="match status" value="1"/>
</dbReference>
<dbReference type="PANTHER" id="PTHR30349:SF64">
    <property type="entry name" value="PROPHAGE INTEGRASE INTD-RELATED"/>
    <property type="match status" value="1"/>
</dbReference>
<dbReference type="InterPro" id="IPR050090">
    <property type="entry name" value="Tyrosine_recombinase_XerCD"/>
</dbReference>
<name>A0ABP4J162_9ACTN</name>
<keyword evidence="4" id="KW-0233">DNA recombination</keyword>
<dbReference type="Pfam" id="PF00589">
    <property type="entry name" value="Phage_integrase"/>
    <property type="match status" value="1"/>
</dbReference>
<dbReference type="InterPro" id="IPR011010">
    <property type="entry name" value="DNA_brk_join_enz"/>
</dbReference>
<keyword evidence="2" id="KW-0229">DNA integration</keyword>
<comment type="caution">
    <text evidence="9">The sequence shown here is derived from an EMBL/GenBank/DDBJ whole genome shotgun (WGS) entry which is preliminary data.</text>
</comment>
<sequence>MADTTTLAFLPPDAPQPYDLRPLVASWIRSLRSRNLSVNTIKIYERAGADLAAFLLSYEPPDKDSKPAPTELEEIHREHVEAHITALLERTSPGNAHQAFRSLKTFFTWLLNEEEIDRSPMRTMQAPVVPEKAVPVLPDDALKRLIKECSGKDFESRRDYALVCIFIDTGVRLSELTVRDVQHIDLDVLELTVIGKGGRERKVPIGRQTVQAVDRYFRAYAKHIGRALVDTDPLWIGVKTKRRMLKWGIADIIERRAKAAGLPHIHPHQFRHTFAHQWKLNGGNEDALMRITGWRSRQMLTRYGASAAGERARQEHRQLSPGDRLHER</sequence>
<dbReference type="PROSITE" id="PS51900">
    <property type="entry name" value="CB"/>
    <property type="match status" value="1"/>
</dbReference>
<evidence type="ECO:0000313" key="10">
    <source>
        <dbReference type="Proteomes" id="UP001499863"/>
    </source>
</evidence>
<dbReference type="SUPFAM" id="SSF56349">
    <property type="entry name" value="DNA breaking-rejoining enzymes"/>
    <property type="match status" value="1"/>
</dbReference>
<dbReference type="CDD" id="cd00397">
    <property type="entry name" value="DNA_BRE_C"/>
    <property type="match status" value="1"/>
</dbReference>
<dbReference type="PROSITE" id="PS51898">
    <property type="entry name" value="TYR_RECOMBINASE"/>
    <property type="match status" value="1"/>
</dbReference>
<dbReference type="InterPro" id="IPR004107">
    <property type="entry name" value="Integrase_SAM-like_N"/>
</dbReference>
<evidence type="ECO:0008006" key="11">
    <source>
        <dbReference type="Google" id="ProtNLM"/>
    </source>
</evidence>